<dbReference type="Pfam" id="PF16209">
    <property type="entry name" value="PhoLip_ATPase_N"/>
    <property type="match status" value="1"/>
</dbReference>
<dbReference type="GO" id="GO:0005886">
    <property type="term" value="C:plasma membrane"/>
    <property type="evidence" value="ECO:0007669"/>
    <property type="project" value="TreeGrafter"/>
</dbReference>
<evidence type="ECO:0000313" key="3">
    <source>
        <dbReference type="Proteomes" id="UP000261560"/>
    </source>
</evidence>
<organism evidence="2 3">
    <name type="scientific">Oryzias melastigma</name>
    <name type="common">Marine medaka</name>
    <dbReference type="NCBI Taxonomy" id="30732"/>
    <lineage>
        <taxon>Eukaryota</taxon>
        <taxon>Metazoa</taxon>
        <taxon>Chordata</taxon>
        <taxon>Craniata</taxon>
        <taxon>Vertebrata</taxon>
        <taxon>Euteleostomi</taxon>
        <taxon>Actinopterygii</taxon>
        <taxon>Neopterygii</taxon>
        <taxon>Teleostei</taxon>
        <taxon>Neoteleostei</taxon>
        <taxon>Acanthomorphata</taxon>
        <taxon>Ovalentaria</taxon>
        <taxon>Atherinomorphae</taxon>
        <taxon>Beloniformes</taxon>
        <taxon>Adrianichthyidae</taxon>
        <taxon>Oryziinae</taxon>
        <taxon>Oryzias</taxon>
    </lineage>
</organism>
<dbReference type="InterPro" id="IPR008250">
    <property type="entry name" value="ATPase_P-typ_transduc_dom_A_sf"/>
</dbReference>
<evidence type="ECO:0000259" key="1">
    <source>
        <dbReference type="Pfam" id="PF16209"/>
    </source>
</evidence>
<dbReference type="Ensembl" id="ENSOMET00000007892.1">
    <property type="protein sequence ID" value="ENSOMEP00000025151.1"/>
    <property type="gene ID" value="ENSOMEG00000006250.1"/>
</dbReference>
<reference evidence="2" key="1">
    <citation type="submission" date="2025-08" db="UniProtKB">
        <authorList>
            <consortium name="Ensembl"/>
        </authorList>
    </citation>
    <scope>IDENTIFICATION</scope>
</reference>
<name>A0A3B3D5N3_ORYME</name>
<dbReference type="SUPFAM" id="SSF81653">
    <property type="entry name" value="Calcium ATPase, transduction domain A"/>
    <property type="match status" value="1"/>
</dbReference>
<keyword evidence="3" id="KW-1185">Reference proteome</keyword>
<dbReference type="InterPro" id="IPR023298">
    <property type="entry name" value="ATPase_P-typ_TM_dom_sf"/>
</dbReference>
<accession>A0A3B3D5N3</accession>
<sequence>RSQCFLLLFGKQNPDQNDGRTDGTTGRLPLESYKSNTIRTTKYSFLSFLPKNLFEQLHRFANVYFIFLAALNFVPAVEAFQPEVSLIPIVLVLSVTAIKDVFEDFRRFHSDRLVNRQLFYGGRGGIFILQKDYVDRCWKDVRVGDFVRLSCNEIIPADMLLLYSSDPRGVCYIETANLDGETNLKQRQMVSDLPMQVRGCLIQLFEEVLHPSEAAW</sequence>
<dbReference type="GeneTree" id="ENSGT00940000156728"/>
<protein>
    <submittedName>
        <fullName evidence="2">ATPase phospholipid transporting 10D</fullName>
    </submittedName>
</protein>
<dbReference type="PANTHER" id="PTHR24092">
    <property type="entry name" value="PROBABLE PHOSPHOLIPID-TRANSPORTING ATPASE"/>
    <property type="match status" value="1"/>
</dbReference>
<dbReference type="InterPro" id="IPR032631">
    <property type="entry name" value="P-type_ATPase_N"/>
</dbReference>
<reference evidence="2" key="2">
    <citation type="submission" date="2025-09" db="UniProtKB">
        <authorList>
            <consortium name="Ensembl"/>
        </authorList>
    </citation>
    <scope>IDENTIFICATION</scope>
</reference>
<proteinExistence type="predicted"/>
<dbReference type="AlphaFoldDB" id="A0A3B3D5N3"/>
<dbReference type="Gene3D" id="2.70.150.10">
    <property type="entry name" value="Calcium-transporting ATPase, cytoplasmic transduction domain A"/>
    <property type="match status" value="1"/>
</dbReference>
<dbReference type="SUPFAM" id="SSF81665">
    <property type="entry name" value="Calcium ATPase, transmembrane domain M"/>
    <property type="match status" value="1"/>
</dbReference>
<dbReference type="PANTHER" id="PTHR24092:SF218">
    <property type="entry name" value="PHOSPHOLIPID-TRANSPORTING ATPASE"/>
    <property type="match status" value="1"/>
</dbReference>
<dbReference type="GO" id="GO:0140326">
    <property type="term" value="F:ATPase-coupled intramembrane lipid transporter activity"/>
    <property type="evidence" value="ECO:0007669"/>
    <property type="project" value="TreeGrafter"/>
</dbReference>
<dbReference type="GO" id="GO:0045332">
    <property type="term" value="P:phospholipid translocation"/>
    <property type="evidence" value="ECO:0007669"/>
    <property type="project" value="TreeGrafter"/>
</dbReference>
<dbReference type="Proteomes" id="UP000261560">
    <property type="component" value="Unplaced"/>
</dbReference>
<evidence type="ECO:0000313" key="2">
    <source>
        <dbReference type="Ensembl" id="ENSOMEP00000025151.1"/>
    </source>
</evidence>
<feature type="domain" description="P-type ATPase N-terminal" evidence="1">
    <location>
        <begin position="31"/>
        <end position="84"/>
    </location>
</feature>